<dbReference type="Proteomes" id="UP001497535">
    <property type="component" value="Unassembled WGS sequence"/>
</dbReference>
<proteinExistence type="predicted"/>
<organism evidence="1 2">
    <name type="scientific">Meloidogyne enterolobii</name>
    <name type="common">Root-knot nematode worm</name>
    <name type="synonym">Meloidogyne mayaguensis</name>
    <dbReference type="NCBI Taxonomy" id="390850"/>
    <lineage>
        <taxon>Eukaryota</taxon>
        <taxon>Metazoa</taxon>
        <taxon>Ecdysozoa</taxon>
        <taxon>Nematoda</taxon>
        <taxon>Chromadorea</taxon>
        <taxon>Rhabditida</taxon>
        <taxon>Tylenchina</taxon>
        <taxon>Tylenchomorpha</taxon>
        <taxon>Tylenchoidea</taxon>
        <taxon>Meloidogynidae</taxon>
        <taxon>Meloidogyninae</taxon>
        <taxon>Meloidogyne</taxon>
    </lineage>
</organism>
<comment type="caution">
    <text evidence="1">The sequence shown here is derived from an EMBL/GenBank/DDBJ whole genome shotgun (WGS) entry which is preliminary data.</text>
</comment>
<accession>A0ACB0XZK6</accession>
<evidence type="ECO:0000313" key="1">
    <source>
        <dbReference type="EMBL" id="CAK5024470.1"/>
    </source>
</evidence>
<gene>
    <name evidence="1" type="ORF">MENTE1834_LOCUS5507</name>
</gene>
<evidence type="ECO:0000313" key="2">
    <source>
        <dbReference type="Proteomes" id="UP001497535"/>
    </source>
</evidence>
<dbReference type="EMBL" id="CAVMJV010000004">
    <property type="protein sequence ID" value="CAK5024470.1"/>
    <property type="molecule type" value="Genomic_DNA"/>
</dbReference>
<reference evidence="1" key="1">
    <citation type="submission" date="2023-11" db="EMBL/GenBank/DDBJ databases">
        <authorList>
            <person name="Poullet M."/>
        </authorList>
    </citation>
    <scope>NUCLEOTIDE SEQUENCE</scope>
    <source>
        <strain evidence="1">E1834</strain>
    </source>
</reference>
<sequence>METFLNRLSRTLCEAVNEQDRRVAEETLSKLIDSNQCLQHCLLLLESGEQPYAQVVASGALKRLLNKKVSLSLQDRLELSRYLLKYLVDRPSLPLYIQNPLCKLYAYLTKIGLLEKDQTGTFHFQMPIDQILTLAKEPTAEGTIGLKLLNSLVEEMNLEEGFESVSKQRKISGSFRDTRLLDIFIVSLDILKQAAEAKTLNDSMLSYITLALDLSFACTNYDFSGIVNDETLDEGNNVQIPTKWRPGFLLKFGLKIFIFSVLVEKQVVTMFFDLYFVLPEQIISKAFLTLVQLVSIRRLLFDGVDRLKFLDSFICGLKRVLESPQKLSYPVCKFFFNFFLFFFEKLLQFLLTFVLVLLYIFIIVLFSFVLLDNFHQFCRILSRLKANYQVSELVKCGDQFNNLLELLTVFTQQSLQMSHLFTQSSIFYLMSFWSRMAGSLTYARVDVDLISAAIPKVCSAFIRSRVLLSENVVRGNIEDPLEDLGSVKQLMELFTVISRSDYKTSVEELVRNFEESLGVLFRQGVSNQDQLIARKQLIWLITMMAAGINGKGSAGYGDDEDVYDGEVVFRVWKTMQMTDQRLESQQPGAVDIQLEFAYIYLMDEFRRTCITDQAVRESKLYEKLAPLGINDEVGVLRFFAQKIITNLKFWGKDERILNSTLALLNDLTAGYSNIRRLLKTQEIQLLLRNHAVFDFVATNEDISIMRSRTNFYSSLMRLVNIELEEEPAFFDEFMAPITVKFKEISAIFQNGNISSSVNETQIRMAVIGFMRDLRGISASCTRKQFYLNFLLWW</sequence>
<protein>
    <submittedName>
        <fullName evidence="1">Uncharacterized protein</fullName>
    </submittedName>
</protein>
<keyword evidence="2" id="KW-1185">Reference proteome</keyword>
<name>A0ACB0XZK6_MELEN</name>